<evidence type="ECO:0000313" key="1">
    <source>
        <dbReference type="EMBL" id="CAI6302890.1"/>
    </source>
</evidence>
<dbReference type="EMBL" id="CAOQHR010000002">
    <property type="protein sequence ID" value="CAI6302890.1"/>
    <property type="molecule type" value="Genomic_DNA"/>
</dbReference>
<dbReference type="Proteomes" id="UP001152607">
    <property type="component" value="Unassembled WGS sequence"/>
</dbReference>
<reference evidence="1" key="1">
    <citation type="submission" date="2023-01" db="EMBL/GenBank/DDBJ databases">
        <authorList>
            <person name="Van Ghelder C."/>
            <person name="Rancurel C."/>
        </authorList>
    </citation>
    <scope>NUCLEOTIDE SEQUENCE</scope>
    <source>
        <strain evidence="1">CNCM I-4278</strain>
    </source>
</reference>
<name>A0A9W4U7M8_9PLEO</name>
<sequence length="76" mass="8889">MNCLKPQDMVTHVHAKAKKLDSNLLTKSCRDMTPENHRQRQMFAPRLSIHINLKLPPHQESWNTNMPKSGDLCWCH</sequence>
<keyword evidence="2" id="KW-1185">Reference proteome</keyword>
<evidence type="ECO:0000313" key="2">
    <source>
        <dbReference type="Proteomes" id="UP001152607"/>
    </source>
</evidence>
<organism evidence="1 2">
    <name type="scientific">Periconia digitata</name>
    <dbReference type="NCBI Taxonomy" id="1303443"/>
    <lineage>
        <taxon>Eukaryota</taxon>
        <taxon>Fungi</taxon>
        <taxon>Dikarya</taxon>
        <taxon>Ascomycota</taxon>
        <taxon>Pezizomycotina</taxon>
        <taxon>Dothideomycetes</taxon>
        <taxon>Pleosporomycetidae</taxon>
        <taxon>Pleosporales</taxon>
        <taxon>Massarineae</taxon>
        <taxon>Periconiaceae</taxon>
        <taxon>Periconia</taxon>
    </lineage>
</organism>
<protein>
    <submittedName>
        <fullName evidence="1">Uncharacterized protein</fullName>
    </submittedName>
</protein>
<accession>A0A9W4U7M8</accession>
<proteinExistence type="predicted"/>
<dbReference type="AlphaFoldDB" id="A0A9W4U7M8"/>
<comment type="caution">
    <text evidence="1">The sequence shown here is derived from an EMBL/GenBank/DDBJ whole genome shotgun (WGS) entry which is preliminary data.</text>
</comment>
<gene>
    <name evidence="1" type="ORF">PDIGIT_LOCUS2905</name>
</gene>